<name>A0A6C0CD20_9ZZZZ</name>
<reference evidence="1" key="1">
    <citation type="journal article" date="2020" name="Nature">
        <title>Giant virus diversity and host interactions through global metagenomics.</title>
        <authorList>
            <person name="Schulz F."/>
            <person name="Roux S."/>
            <person name="Paez-Espino D."/>
            <person name="Jungbluth S."/>
            <person name="Walsh D.A."/>
            <person name="Denef V.J."/>
            <person name="McMahon K.D."/>
            <person name="Konstantinidis K.T."/>
            <person name="Eloe-Fadrosh E.A."/>
            <person name="Kyrpides N.C."/>
            <person name="Woyke T."/>
        </authorList>
    </citation>
    <scope>NUCLEOTIDE SEQUENCE</scope>
    <source>
        <strain evidence="1">GVMAG-M-3300020565-3</strain>
    </source>
</reference>
<proteinExistence type="predicted"/>
<sequence>MKPIAIFLLFIGSLMIIQGYYNNKSVCKKDKVVIKYIPRSVYEEQLKPAESLQTFYKGMFEDILSY</sequence>
<protein>
    <submittedName>
        <fullName evidence="1">Uncharacterized protein</fullName>
    </submittedName>
</protein>
<accession>A0A6C0CD20</accession>
<organism evidence="1">
    <name type="scientific">viral metagenome</name>
    <dbReference type="NCBI Taxonomy" id="1070528"/>
    <lineage>
        <taxon>unclassified sequences</taxon>
        <taxon>metagenomes</taxon>
        <taxon>organismal metagenomes</taxon>
    </lineage>
</organism>
<evidence type="ECO:0000313" key="1">
    <source>
        <dbReference type="EMBL" id="QHT02173.1"/>
    </source>
</evidence>
<dbReference type="EMBL" id="MN739390">
    <property type="protein sequence ID" value="QHT02173.1"/>
    <property type="molecule type" value="Genomic_DNA"/>
</dbReference>
<dbReference type="AlphaFoldDB" id="A0A6C0CD20"/>